<dbReference type="RefSeq" id="WP_005606575.1">
    <property type="nucleotide sequence ID" value="NZ_CP102283.1"/>
</dbReference>
<dbReference type="InterPro" id="IPR048647">
    <property type="entry name" value="RlmA_N"/>
</dbReference>
<feature type="binding site" evidence="1">
    <location>
        <position position="30"/>
    </location>
    <ligand>
        <name>Zn(2+)</name>
        <dbReference type="ChEBI" id="CHEBI:29105"/>
    </ligand>
</feature>
<dbReference type="InterPro" id="IPR013216">
    <property type="entry name" value="Methyltransf_11"/>
</dbReference>
<keyword evidence="1" id="KW-0862">Zinc</keyword>
<feature type="binding site" evidence="1">
    <location>
        <position position="47"/>
    </location>
    <ligand>
        <name>Zn(2+)</name>
        <dbReference type="ChEBI" id="CHEBI:29105"/>
    </ligand>
</feature>
<dbReference type="GeneID" id="78412341"/>
<dbReference type="PIRSF" id="PIRSF018249">
    <property type="entry name" value="MyrA_prd"/>
    <property type="match status" value="1"/>
</dbReference>
<sequence>MTKQEAPTAAVKKIDWAEQFINQHLQAFRCPYCHEAMVSAENHSVVCEKGHRFNISKKGTLHLMKQNANTDYDAKLFQHRYELAQSGFFEPLLEALLPYLSGNEEKFIVDIGCGEGSHLSWLSKFVQAPLCGMDIAKEGIHQASVHFGNQALFFLGDLANLPFADESCGALLNILTPSNYQEFMRVLAPEGTLVKVIPGNDYLAELRQQLYRSNPEKQTYSNADILERVQSECPQVTFEEVRYTVNLTDATYRHLLEMTPLYWGATPEDKAYSNEHPLATVTVHYIIAVVKKP</sequence>
<proteinExistence type="predicted"/>
<feature type="binding site" evidence="1">
    <location>
        <position position="51"/>
    </location>
    <ligand>
        <name>Zn(2+)</name>
        <dbReference type="ChEBI" id="CHEBI:29105"/>
    </ligand>
</feature>
<evidence type="ECO:0000313" key="5">
    <source>
        <dbReference type="EMBL" id="EEW36554.1"/>
    </source>
</evidence>
<dbReference type="GO" id="GO:0008757">
    <property type="term" value="F:S-adenosylmethionine-dependent methyltransferase activity"/>
    <property type="evidence" value="ECO:0007669"/>
    <property type="project" value="InterPro"/>
</dbReference>
<dbReference type="Pfam" id="PF21302">
    <property type="entry name" value="Zn_ribbon_RlmA"/>
    <property type="match status" value="1"/>
</dbReference>
<feature type="binding site" evidence="1">
    <location>
        <position position="33"/>
    </location>
    <ligand>
        <name>Zn(2+)</name>
        <dbReference type="ChEBI" id="CHEBI:29105"/>
    </ligand>
</feature>
<gene>
    <name evidence="5" type="ORF">HMPREF0444_1902</name>
</gene>
<organism evidence="5 6">
    <name type="scientific">Granulicatella adiacens ATCC 49175</name>
    <dbReference type="NCBI Taxonomy" id="638301"/>
    <lineage>
        <taxon>Bacteria</taxon>
        <taxon>Bacillati</taxon>
        <taxon>Bacillota</taxon>
        <taxon>Bacilli</taxon>
        <taxon>Lactobacillales</taxon>
        <taxon>Carnobacteriaceae</taxon>
        <taxon>Granulicatella</taxon>
    </lineage>
</organism>
<feature type="binding site" evidence="2">
    <location>
        <begin position="115"/>
        <end position="116"/>
    </location>
    <ligand>
        <name>S-adenosyl-L-methionine</name>
        <dbReference type="ChEBI" id="CHEBI:59789"/>
    </ligand>
</feature>
<feature type="binding site" evidence="2">
    <location>
        <position position="202"/>
    </location>
    <ligand>
        <name>S-adenosyl-L-methionine</name>
        <dbReference type="ChEBI" id="CHEBI:59789"/>
    </ligand>
</feature>
<keyword evidence="6" id="KW-1185">Reference proteome</keyword>
<dbReference type="Gene3D" id="3.40.50.150">
    <property type="entry name" value="Vaccinia Virus protein VP39"/>
    <property type="match status" value="1"/>
</dbReference>
<dbReference type="GO" id="GO:0046872">
    <property type="term" value="F:metal ion binding"/>
    <property type="evidence" value="ECO:0007669"/>
    <property type="project" value="UniProtKB-KW"/>
</dbReference>
<feature type="domain" description="Methyltransferase type 11" evidence="3">
    <location>
        <begin position="109"/>
        <end position="194"/>
    </location>
</feature>
<dbReference type="EMBL" id="ACKZ01000029">
    <property type="protein sequence ID" value="EEW36554.1"/>
    <property type="molecule type" value="Genomic_DNA"/>
</dbReference>
<accession>C8NJ07</accession>
<evidence type="ECO:0000256" key="1">
    <source>
        <dbReference type="PIRSR" id="PIRSR018249-1"/>
    </source>
</evidence>
<dbReference type="Proteomes" id="UP000005926">
    <property type="component" value="Unassembled WGS sequence"/>
</dbReference>
<keyword evidence="1" id="KW-0479">Metal-binding</keyword>
<dbReference type="GO" id="GO:0032259">
    <property type="term" value="P:methylation"/>
    <property type="evidence" value="ECO:0007669"/>
    <property type="project" value="UniProtKB-KW"/>
</dbReference>
<reference evidence="5 6" key="1">
    <citation type="submission" date="2009-08" db="EMBL/GenBank/DDBJ databases">
        <authorList>
            <person name="Muzny D."/>
            <person name="Qin X."/>
            <person name="Deng J."/>
            <person name="Jiang H."/>
            <person name="Liu Y."/>
            <person name="Qu J."/>
            <person name="Song X.-Z."/>
            <person name="Zhang L."/>
            <person name="Thornton R."/>
            <person name="Coyle M."/>
            <person name="Francisco L."/>
            <person name="Jackson L."/>
            <person name="Javaid M."/>
            <person name="Korchina V."/>
            <person name="Kovar C."/>
            <person name="Mata R."/>
            <person name="Mathew T."/>
            <person name="Ngo R."/>
            <person name="Nguyen L."/>
            <person name="Nguyen N."/>
            <person name="Okwuonu G."/>
            <person name="Ongeri F."/>
            <person name="Pham C."/>
            <person name="Simmons D."/>
            <person name="Wilczek-Boney K."/>
            <person name="Hale W."/>
            <person name="Jakkamsetti A."/>
            <person name="Pham P."/>
            <person name="Ruth R."/>
            <person name="San Lucas F."/>
            <person name="Warren J."/>
            <person name="Zhang J."/>
            <person name="Zhao Z."/>
            <person name="Zhou C."/>
            <person name="Zhu D."/>
            <person name="Lee S."/>
            <person name="Bess C."/>
            <person name="Blankenburg K."/>
            <person name="Forbes L."/>
            <person name="Fu Q."/>
            <person name="Gubbala S."/>
            <person name="Hirani K."/>
            <person name="Jayaseelan J.C."/>
            <person name="Lara F."/>
            <person name="Munidasa M."/>
            <person name="Palculict T."/>
            <person name="Patil S."/>
            <person name="Pu L.-L."/>
            <person name="Saada N."/>
            <person name="Tang L."/>
            <person name="Weissenberger G."/>
            <person name="Zhu Y."/>
            <person name="Hemphill L."/>
            <person name="Shang Y."/>
            <person name="Youmans B."/>
            <person name="Ayvaz T."/>
            <person name="Ross M."/>
            <person name="Santibanez J."/>
            <person name="Aqrawi P."/>
            <person name="Gross S."/>
            <person name="Joshi V."/>
            <person name="Fowler G."/>
            <person name="Nazareth L."/>
            <person name="Reid J."/>
            <person name="Worley K."/>
            <person name="Petrosino J."/>
            <person name="Highlander S."/>
            <person name="Gibbs R."/>
        </authorList>
    </citation>
    <scope>NUCLEOTIDE SEQUENCE [LARGE SCALE GENOMIC DNA]</scope>
    <source>
        <strain evidence="5 6">ATCC 49175</strain>
    </source>
</reference>
<keyword evidence="5" id="KW-0808">Transferase</keyword>
<dbReference type="InterPro" id="IPR016718">
    <property type="entry name" value="rRNA_m1G-MeTrfase_A_prd"/>
</dbReference>
<dbReference type="Pfam" id="PF08241">
    <property type="entry name" value="Methyltransf_11"/>
    <property type="match status" value="1"/>
</dbReference>
<evidence type="ECO:0000256" key="2">
    <source>
        <dbReference type="PIRSR" id="PIRSR018249-2"/>
    </source>
</evidence>
<evidence type="ECO:0000313" key="6">
    <source>
        <dbReference type="Proteomes" id="UP000005926"/>
    </source>
</evidence>
<dbReference type="InterPro" id="IPR029063">
    <property type="entry name" value="SAM-dependent_MTases_sf"/>
</dbReference>
<dbReference type="HOGENOM" id="CLU_050931_2_0_9"/>
<keyword evidence="5" id="KW-0489">Methyltransferase</keyword>
<dbReference type="STRING" id="638301.HMPREF0444_1902"/>
<dbReference type="AlphaFoldDB" id="C8NJ07"/>
<evidence type="ECO:0000259" key="3">
    <source>
        <dbReference type="Pfam" id="PF08241"/>
    </source>
</evidence>
<keyword evidence="2" id="KW-0949">S-adenosyl-L-methionine</keyword>
<name>C8NJ07_9LACT</name>
<feature type="binding site" evidence="2">
    <location>
        <position position="89"/>
    </location>
    <ligand>
        <name>S-adenosyl-L-methionine</name>
        <dbReference type="ChEBI" id="CHEBI:59789"/>
    </ligand>
</feature>
<dbReference type="eggNOG" id="COG2226">
    <property type="taxonomic scope" value="Bacteria"/>
</dbReference>
<dbReference type="SUPFAM" id="SSF53335">
    <property type="entry name" value="S-adenosyl-L-methionine-dependent methyltransferases"/>
    <property type="match status" value="1"/>
</dbReference>
<evidence type="ECO:0000259" key="4">
    <source>
        <dbReference type="Pfam" id="PF21302"/>
    </source>
</evidence>
<feature type="domain" description="23S rRNA (guanine(745)-N(1))-methyltransferase N-terminal" evidence="4">
    <location>
        <begin position="28"/>
        <end position="64"/>
    </location>
</feature>
<protein>
    <submittedName>
        <fullName evidence="5">Methyltransferase domain protein</fullName>
    </submittedName>
</protein>
<comment type="caution">
    <text evidence="5">The sequence shown here is derived from an EMBL/GenBank/DDBJ whole genome shotgun (WGS) entry which is preliminary data.</text>
</comment>